<dbReference type="AlphaFoldDB" id="A0A0V1DPC8"/>
<dbReference type="Proteomes" id="UP000054995">
    <property type="component" value="Unassembled WGS sequence"/>
</dbReference>
<evidence type="ECO:0000313" key="2">
    <source>
        <dbReference type="Proteomes" id="UP000054995"/>
    </source>
</evidence>
<accession>A0A0V1DPC8</accession>
<name>A0A0V1DPC8_TRIPS</name>
<gene>
    <name evidence="1" type="ORF">T4D_6696</name>
</gene>
<keyword evidence="2" id="KW-1185">Reference proteome</keyword>
<dbReference type="EMBL" id="JYDT01002341">
    <property type="protein sequence ID" value="KRY63415.1"/>
    <property type="molecule type" value="Genomic_DNA"/>
</dbReference>
<comment type="caution">
    <text evidence="1">The sequence shown here is derived from an EMBL/GenBank/DDBJ whole genome shotgun (WGS) entry which is preliminary data.</text>
</comment>
<proteinExistence type="predicted"/>
<reference evidence="1 2" key="1">
    <citation type="submission" date="2015-01" db="EMBL/GenBank/DDBJ databases">
        <title>Evolution of Trichinella species and genotypes.</title>
        <authorList>
            <person name="Korhonen P.K."/>
            <person name="Edoardo P."/>
            <person name="Giuseppe L.R."/>
            <person name="Gasser R.B."/>
        </authorList>
    </citation>
    <scope>NUCLEOTIDE SEQUENCE [LARGE SCALE GENOMIC DNA]</scope>
    <source>
        <strain evidence="1">ISS470</strain>
    </source>
</reference>
<sequence>MTKASSDVQSIIIKVGHGSIQAGMELAQLRVLHLHL</sequence>
<protein>
    <submittedName>
        <fullName evidence="1">Uncharacterized protein</fullName>
    </submittedName>
</protein>
<evidence type="ECO:0000313" key="1">
    <source>
        <dbReference type="EMBL" id="KRY63415.1"/>
    </source>
</evidence>
<organism evidence="1 2">
    <name type="scientific">Trichinella pseudospiralis</name>
    <name type="common">Parasitic roundworm</name>
    <dbReference type="NCBI Taxonomy" id="6337"/>
    <lineage>
        <taxon>Eukaryota</taxon>
        <taxon>Metazoa</taxon>
        <taxon>Ecdysozoa</taxon>
        <taxon>Nematoda</taxon>
        <taxon>Enoplea</taxon>
        <taxon>Dorylaimia</taxon>
        <taxon>Trichinellida</taxon>
        <taxon>Trichinellidae</taxon>
        <taxon>Trichinella</taxon>
    </lineage>
</organism>